<name>A0A0D0C9J3_9AGAR</name>
<organism evidence="1 2">
    <name type="scientific">Collybiopsis luxurians FD-317 M1</name>
    <dbReference type="NCBI Taxonomy" id="944289"/>
    <lineage>
        <taxon>Eukaryota</taxon>
        <taxon>Fungi</taxon>
        <taxon>Dikarya</taxon>
        <taxon>Basidiomycota</taxon>
        <taxon>Agaricomycotina</taxon>
        <taxon>Agaricomycetes</taxon>
        <taxon>Agaricomycetidae</taxon>
        <taxon>Agaricales</taxon>
        <taxon>Marasmiineae</taxon>
        <taxon>Omphalotaceae</taxon>
        <taxon>Collybiopsis</taxon>
        <taxon>Collybiopsis luxurians</taxon>
    </lineage>
</organism>
<proteinExistence type="predicted"/>
<reference evidence="1 2" key="1">
    <citation type="submission" date="2014-04" db="EMBL/GenBank/DDBJ databases">
        <title>Evolutionary Origins and Diversification of the Mycorrhizal Mutualists.</title>
        <authorList>
            <consortium name="DOE Joint Genome Institute"/>
            <consortium name="Mycorrhizal Genomics Consortium"/>
            <person name="Kohler A."/>
            <person name="Kuo A."/>
            <person name="Nagy L.G."/>
            <person name="Floudas D."/>
            <person name="Copeland A."/>
            <person name="Barry K.W."/>
            <person name="Cichocki N."/>
            <person name="Veneault-Fourrey C."/>
            <person name="LaButti K."/>
            <person name="Lindquist E.A."/>
            <person name="Lipzen A."/>
            <person name="Lundell T."/>
            <person name="Morin E."/>
            <person name="Murat C."/>
            <person name="Riley R."/>
            <person name="Ohm R."/>
            <person name="Sun H."/>
            <person name="Tunlid A."/>
            <person name="Henrissat B."/>
            <person name="Grigoriev I.V."/>
            <person name="Hibbett D.S."/>
            <person name="Martin F."/>
        </authorList>
    </citation>
    <scope>NUCLEOTIDE SEQUENCE [LARGE SCALE GENOMIC DNA]</scope>
    <source>
        <strain evidence="1 2">FD-317 M1</strain>
    </source>
</reference>
<dbReference type="Proteomes" id="UP000053593">
    <property type="component" value="Unassembled WGS sequence"/>
</dbReference>
<evidence type="ECO:0000313" key="2">
    <source>
        <dbReference type="Proteomes" id="UP000053593"/>
    </source>
</evidence>
<dbReference type="EMBL" id="KN834781">
    <property type="protein sequence ID" value="KIK59154.1"/>
    <property type="molecule type" value="Genomic_DNA"/>
</dbReference>
<evidence type="ECO:0008006" key="3">
    <source>
        <dbReference type="Google" id="ProtNLM"/>
    </source>
</evidence>
<keyword evidence="2" id="KW-1185">Reference proteome</keyword>
<sequence>MLDASSLCFSQINPQDRIDTPVRYIFIDLGSSTKFSERRLVQFRHGWHKEIPEVFELDPQGNRVPTRFYDPFKGDVYVLGLVLEGFFGKSVPCLRPLFTLMKDPSPSTRLTAEQALQVFDQCTRDISRRRLLMPVKDVSVFSFAEMDLFTRGLGWMIAFVWGWVDWVRLVVKVVWRGQELKVKM</sequence>
<gene>
    <name evidence="1" type="ORF">GYMLUDRAFT_44908</name>
</gene>
<accession>A0A0D0C9J3</accession>
<dbReference type="AlphaFoldDB" id="A0A0D0C9J3"/>
<dbReference type="OrthoDB" id="2940926at2759"/>
<evidence type="ECO:0000313" key="1">
    <source>
        <dbReference type="EMBL" id="KIK59154.1"/>
    </source>
</evidence>
<protein>
    <recommendedName>
        <fullName evidence="3">Protein kinase domain-containing protein</fullName>
    </recommendedName>
</protein>
<dbReference type="HOGENOM" id="CLU_1468314_0_0_1"/>